<feature type="compositionally biased region" description="Low complexity" evidence="7">
    <location>
        <begin position="193"/>
        <end position="219"/>
    </location>
</feature>
<dbReference type="PANTHER" id="PTHR36575">
    <property type="entry name" value="BINDING PROTEIN, PUTATIVE (AFU_ORTHOLOGUE AFUA_1G14430)-RELATED"/>
    <property type="match status" value="1"/>
</dbReference>
<evidence type="ECO:0000256" key="4">
    <source>
        <dbReference type="ARBA" id="ARBA00023157"/>
    </source>
</evidence>
<feature type="domain" description="Chitin-binding type-4" evidence="9">
    <location>
        <begin position="19"/>
        <end position="188"/>
    </location>
</feature>
<evidence type="ECO:0000313" key="10">
    <source>
        <dbReference type="EMBL" id="PAV18184.1"/>
    </source>
</evidence>
<dbReference type="AlphaFoldDB" id="A0A286UFB9"/>
<comment type="similarity">
    <text evidence="6">Belongs to the polysaccharide monooxygenase AA13 family.</text>
</comment>
<sequence>MFASALVSLLLFSISVSAHGSVSSPIPRSPGDAMKSVCGSTVTGILSSDINTNQQALEQNSHQADGGFTDACQLYLCKGTQFEDNSANVESYSLGQTVDFTVNIVAPHTGVANVSIVNTNTNTIIGEPLISWEDYASNSHTIPSNQTSFSITIPSTLDSTCSTAGNCVLQWWWDARSIDQTYMSCIDFAVSGGSTTSSNGTPSSTLISSISSSTTPTSTAIEEDC</sequence>
<protein>
    <submittedName>
        <fullName evidence="10">Chitin binding protein</fullName>
    </submittedName>
</protein>
<comment type="caution">
    <text evidence="10">The sequence shown here is derived from an EMBL/GenBank/DDBJ whole genome shotgun (WGS) entry which is preliminary data.</text>
</comment>
<keyword evidence="5" id="KW-0325">Glycoprotein</keyword>
<dbReference type="SMR" id="A0A286UFB9"/>
<dbReference type="InParanoid" id="A0A286UFB9"/>
<evidence type="ECO:0000256" key="5">
    <source>
        <dbReference type="ARBA" id="ARBA00023180"/>
    </source>
</evidence>
<evidence type="ECO:0000256" key="7">
    <source>
        <dbReference type="SAM" id="MobiDB-lite"/>
    </source>
</evidence>
<evidence type="ECO:0000259" key="9">
    <source>
        <dbReference type="Pfam" id="PF03067"/>
    </source>
</evidence>
<feature type="signal peptide" evidence="8">
    <location>
        <begin position="1"/>
        <end position="18"/>
    </location>
</feature>
<dbReference type="PANTHER" id="PTHR36575:SF2">
    <property type="entry name" value="CHITIN-BINDING TYPE-4 DOMAIN-CONTAINING PROTEIN-RELATED"/>
    <property type="match status" value="1"/>
</dbReference>
<name>A0A286UFB9_9AGAM</name>
<keyword evidence="11" id="KW-1185">Reference proteome</keyword>
<accession>A0A286UFB9</accession>
<dbReference type="Gene3D" id="2.70.50.70">
    <property type="match status" value="1"/>
</dbReference>
<comment type="cofactor">
    <cofactor evidence="1">
        <name>Cu(2+)</name>
        <dbReference type="ChEBI" id="CHEBI:29036"/>
    </cofactor>
</comment>
<reference evidence="10 11" key="1">
    <citation type="journal article" date="2017" name="Mol. Ecol.">
        <title>Comparative and population genomic landscape of Phellinus noxius: A hypervariable fungus causing root rot in trees.</title>
        <authorList>
            <person name="Chung C.L."/>
            <person name="Lee T.J."/>
            <person name="Akiba M."/>
            <person name="Lee H.H."/>
            <person name="Kuo T.H."/>
            <person name="Liu D."/>
            <person name="Ke H.M."/>
            <person name="Yokoi T."/>
            <person name="Roa M.B."/>
            <person name="Lu M.J."/>
            <person name="Chang Y.Y."/>
            <person name="Ann P.J."/>
            <person name="Tsai J.N."/>
            <person name="Chen C.Y."/>
            <person name="Tzean S.S."/>
            <person name="Ota Y."/>
            <person name="Hattori T."/>
            <person name="Sahashi N."/>
            <person name="Liou R.F."/>
            <person name="Kikuchi T."/>
            <person name="Tsai I.J."/>
        </authorList>
    </citation>
    <scope>NUCLEOTIDE SEQUENCE [LARGE SCALE GENOMIC DNA]</scope>
    <source>
        <strain evidence="10 11">FFPRI411160</strain>
    </source>
</reference>
<organism evidence="10 11">
    <name type="scientific">Pyrrhoderma noxium</name>
    <dbReference type="NCBI Taxonomy" id="2282107"/>
    <lineage>
        <taxon>Eukaryota</taxon>
        <taxon>Fungi</taxon>
        <taxon>Dikarya</taxon>
        <taxon>Basidiomycota</taxon>
        <taxon>Agaricomycotina</taxon>
        <taxon>Agaricomycetes</taxon>
        <taxon>Hymenochaetales</taxon>
        <taxon>Hymenochaetaceae</taxon>
        <taxon>Pyrrhoderma</taxon>
    </lineage>
</organism>
<dbReference type="OrthoDB" id="120613at2759"/>
<keyword evidence="4" id="KW-1015">Disulfide bond</keyword>
<feature type="chain" id="PRO_5013743023" evidence="8">
    <location>
        <begin position="19"/>
        <end position="225"/>
    </location>
</feature>
<evidence type="ECO:0000256" key="2">
    <source>
        <dbReference type="ARBA" id="ARBA00022723"/>
    </source>
</evidence>
<evidence type="ECO:0000256" key="6">
    <source>
        <dbReference type="ARBA" id="ARBA00034311"/>
    </source>
</evidence>
<dbReference type="InterPro" id="IPR004302">
    <property type="entry name" value="Cellulose/chitin-bd_N"/>
</dbReference>
<dbReference type="Pfam" id="PF03067">
    <property type="entry name" value="LPMO_10"/>
    <property type="match status" value="1"/>
</dbReference>
<dbReference type="Proteomes" id="UP000217199">
    <property type="component" value="Unassembled WGS sequence"/>
</dbReference>
<feature type="region of interest" description="Disordered" evidence="7">
    <location>
        <begin position="193"/>
        <end position="225"/>
    </location>
</feature>
<evidence type="ECO:0000313" key="11">
    <source>
        <dbReference type="Proteomes" id="UP000217199"/>
    </source>
</evidence>
<dbReference type="InterPro" id="IPR052282">
    <property type="entry name" value="Starch-active_LPMO"/>
</dbReference>
<keyword evidence="3" id="KW-0186">Copper</keyword>
<keyword evidence="8" id="KW-0732">Signal</keyword>
<evidence type="ECO:0000256" key="3">
    <source>
        <dbReference type="ARBA" id="ARBA00023008"/>
    </source>
</evidence>
<proteinExistence type="inferred from homology"/>
<keyword evidence="2" id="KW-0479">Metal-binding</keyword>
<dbReference type="GO" id="GO:0046872">
    <property type="term" value="F:metal ion binding"/>
    <property type="evidence" value="ECO:0007669"/>
    <property type="project" value="UniProtKB-KW"/>
</dbReference>
<dbReference type="EMBL" id="NBII01000006">
    <property type="protein sequence ID" value="PAV18184.1"/>
    <property type="molecule type" value="Genomic_DNA"/>
</dbReference>
<gene>
    <name evidence="10" type="ORF">PNOK_0667000</name>
</gene>
<evidence type="ECO:0000256" key="8">
    <source>
        <dbReference type="SAM" id="SignalP"/>
    </source>
</evidence>
<evidence type="ECO:0000256" key="1">
    <source>
        <dbReference type="ARBA" id="ARBA00001973"/>
    </source>
</evidence>